<feature type="region of interest" description="Disordered" evidence="1">
    <location>
        <begin position="187"/>
        <end position="220"/>
    </location>
</feature>
<dbReference type="OrthoDB" id="2533069at2759"/>
<reference evidence="2 3" key="1">
    <citation type="submission" date="2020-11" db="EMBL/GenBank/DDBJ databases">
        <title>Kefir isolates.</title>
        <authorList>
            <person name="Marcisauskas S."/>
            <person name="Kim Y."/>
            <person name="Blasche S."/>
        </authorList>
    </citation>
    <scope>NUCLEOTIDE SEQUENCE [LARGE SCALE GENOMIC DNA]</scope>
    <source>
        <strain evidence="2 3">KR</strain>
    </source>
</reference>
<feature type="compositionally biased region" description="Basic and acidic residues" evidence="1">
    <location>
        <begin position="187"/>
        <end position="205"/>
    </location>
</feature>
<evidence type="ECO:0000313" key="3">
    <source>
        <dbReference type="Proteomes" id="UP000777482"/>
    </source>
</evidence>
<comment type="caution">
    <text evidence="2">The sequence shown here is derived from an EMBL/GenBank/DDBJ whole genome shotgun (WGS) entry which is preliminary data.</text>
</comment>
<proteinExistence type="predicted"/>
<evidence type="ECO:0000256" key="1">
    <source>
        <dbReference type="SAM" id="MobiDB-lite"/>
    </source>
</evidence>
<sequence length="220" mass="24563">MSAVASTSRRVARVNRRTARSSQQHAAAALAELYHLAPTFVPAHHPRALHRRVTETLTPIAYEGARPRPTDFRDLVNLNRHLDLERVRLTAARTVTSSLQSVNVTVPANYDSHHDSFFGFGGPTSASQFDYRGLFYRAYSQAGEPPLANRLRRVVDALHGTTAGGRAGPDVVARRGAEAVEWTRQLERAHGDAREQQRRDEDESRAFQAMFEDDQPPRTA</sequence>
<dbReference type="AlphaFoldDB" id="A0A9P7B8S4"/>
<feature type="compositionally biased region" description="Basic residues" evidence="1">
    <location>
        <begin position="10"/>
        <end position="19"/>
    </location>
</feature>
<feature type="region of interest" description="Disordered" evidence="1">
    <location>
        <begin position="1"/>
        <end position="22"/>
    </location>
</feature>
<evidence type="ECO:0000313" key="2">
    <source>
        <dbReference type="EMBL" id="KAG0665035.1"/>
    </source>
</evidence>
<organism evidence="2 3">
    <name type="scientific">Rhodotorula mucilaginosa</name>
    <name type="common">Yeast</name>
    <name type="synonym">Rhodotorula rubra</name>
    <dbReference type="NCBI Taxonomy" id="5537"/>
    <lineage>
        <taxon>Eukaryota</taxon>
        <taxon>Fungi</taxon>
        <taxon>Dikarya</taxon>
        <taxon>Basidiomycota</taxon>
        <taxon>Pucciniomycotina</taxon>
        <taxon>Microbotryomycetes</taxon>
        <taxon>Sporidiobolales</taxon>
        <taxon>Sporidiobolaceae</taxon>
        <taxon>Rhodotorula</taxon>
    </lineage>
</organism>
<dbReference type="Proteomes" id="UP000777482">
    <property type="component" value="Unassembled WGS sequence"/>
</dbReference>
<dbReference type="EMBL" id="PUHQ01000011">
    <property type="protein sequence ID" value="KAG0665035.1"/>
    <property type="molecule type" value="Genomic_DNA"/>
</dbReference>
<protein>
    <submittedName>
        <fullName evidence="2">Uncharacterized protein</fullName>
    </submittedName>
</protein>
<keyword evidence="3" id="KW-1185">Reference proteome</keyword>
<name>A0A9P7B8S4_RHOMI</name>
<accession>A0A9P7B8S4</accession>
<gene>
    <name evidence="2" type="ORF">C6P46_000661</name>
</gene>